<dbReference type="Proteomes" id="UP000199398">
    <property type="component" value="Unassembled WGS sequence"/>
</dbReference>
<dbReference type="InterPro" id="IPR017972">
    <property type="entry name" value="Cyt_P450_CS"/>
</dbReference>
<dbReference type="FunFam" id="1.10.630.10:FF:000018">
    <property type="entry name" value="Cytochrome P450 monooxygenase"/>
    <property type="match status" value="1"/>
</dbReference>
<dbReference type="EMBL" id="RBXX01000002">
    <property type="protein sequence ID" value="RKT87352.1"/>
    <property type="molecule type" value="Genomic_DNA"/>
</dbReference>
<dbReference type="RefSeq" id="WP_093160815.1">
    <property type="nucleotide sequence ID" value="NZ_FOUP01000033.1"/>
</dbReference>
<accession>A0A1I5LUC1</accession>
<evidence type="ECO:0000256" key="3">
    <source>
        <dbReference type="ARBA" id="ARBA00022490"/>
    </source>
</evidence>
<comment type="similarity">
    <text evidence="2 9">Belongs to the cytochrome P450 family.</text>
</comment>
<dbReference type="GO" id="GO:0020037">
    <property type="term" value="F:heme binding"/>
    <property type="evidence" value="ECO:0007669"/>
    <property type="project" value="InterPro"/>
</dbReference>
<comment type="subcellular location">
    <subcellularLocation>
        <location evidence="1">Cytoplasm</location>
    </subcellularLocation>
</comment>
<evidence type="ECO:0000256" key="6">
    <source>
        <dbReference type="ARBA" id="ARBA00023002"/>
    </source>
</evidence>
<evidence type="ECO:0000313" key="10">
    <source>
        <dbReference type="EMBL" id="RKT87352.1"/>
    </source>
</evidence>
<dbReference type="EMBL" id="FOUP01000033">
    <property type="protein sequence ID" value="SFP00928.1"/>
    <property type="molecule type" value="Genomic_DNA"/>
</dbReference>
<evidence type="ECO:0000313" key="12">
    <source>
        <dbReference type="Proteomes" id="UP000199398"/>
    </source>
</evidence>
<dbReference type="InterPro" id="IPR002397">
    <property type="entry name" value="Cyt_P450_B"/>
</dbReference>
<dbReference type="CDD" id="cd11030">
    <property type="entry name" value="CYP105-like"/>
    <property type="match status" value="1"/>
</dbReference>
<evidence type="ECO:0000313" key="11">
    <source>
        <dbReference type="EMBL" id="SFP00928.1"/>
    </source>
</evidence>
<keyword evidence="8 9" id="KW-0503">Monooxygenase</keyword>
<keyword evidence="6 9" id="KW-0560">Oxidoreductase</keyword>
<keyword evidence="5 9" id="KW-0479">Metal-binding</keyword>
<proteinExistence type="inferred from homology"/>
<dbReference type="PANTHER" id="PTHR46696">
    <property type="entry name" value="P450, PUTATIVE (EUROFUNG)-RELATED"/>
    <property type="match status" value="1"/>
</dbReference>
<dbReference type="InterPro" id="IPR036396">
    <property type="entry name" value="Cyt_P450_sf"/>
</dbReference>
<dbReference type="PROSITE" id="PS00086">
    <property type="entry name" value="CYTOCHROME_P450"/>
    <property type="match status" value="1"/>
</dbReference>
<sequence>MTAAEQQFCPFDVGEEFRRLREDDPISRIELPSGTPAWFVARHADARHVLTDERLSSVDASRLMRPGAGDDQVAPPGPGVLLFHDPPEHTRLRRMLAGNFTVRRMNQLRPMVESIVNAQLDEMARAGSSTDFVRSFALPVPSLVICELLGVPYADRAEFQRRTAAQVDLAMGEEHAAALWAESTEYMARLVVDKRANPTDDLLGRLVAEHGAELSDAELAGIGVFLLGAGYETTANMLGLGTLLLLRHPEQLARLRDSTGDGTAVDRAVEELLRILTVVNNAAMRQAKEDVTVGGQLIRAGEFVLVSLGSANRDDAVHERPDEFDIGRAPVGHMAFGHGIHHCLGAPLARLEMQVAFPALLKRFPALRLDVPFDEIEYLPRSLVHGVRALPVAW</sequence>
<keyword evidence="13" id="KW-1185">Reference proteome</keyword>
<reference evidence="11 12" key="1">
    <citation type="submission" date="2016-10" db="EMBL/GenBank/DDBJ databases">
        <authorList>
            <person name="de Groot N.N."/>
        </authorList>
    </citation>
    <scope>NUCLEOTIDE SEQUENCE [LARGE SCALE GENOMIC DNA]</scope>
    <source>
        <strain evidence="11 12">CPCC 201259</strain>
    </source>
</reference>
<evidence type="ECO:0000256" key="4">
    <source>
        <dbReference type="ARBA" id="ARBA00022617"/>
    </source>
</evidence>
<name>A0A1I5LUC1_9PSEU</name>
<evidence type="ECO:0000256" key="9">
    <source>
        <dbReference type="RuleBase" id="RU000461"/>
    </source>
</evidence>
<dbReference type="GO" id="GO:0005737">
    <property type="term" value="C:cytoplasm"/>
    <property type="evidence" value="ECO:0007669"/>
    <property type="project" value="UniProtKB-SubCell"/>
</dbReference>
<dbReference type="SUPFAM" id="SSF48264">
    <property type="entry name" value="Cytochrome P450"/>
    <property type="match status" value="1"/>
</dbReference>
<evidence type="ECO:0000256" key="8">
    <source>
        <dbReference type="ARBA" id="ARBA00023033"/>
    </source>
</evidence>
<gene>
    <name evidence="10" type="ORF">ATL45_5764</name>
    <name evidence="11" type="ORF">SAMN05421805_13332</name>
</gene>
<dbReference type="AlphaFoldDB" id="A0A1I5LUC1"/>
<dbReference type="OrthoDB" id="3664945at2"/>
<dbReference type="PRINTS" id="PR00385">
    <property type="entry name" value="P450"/>
</dbReference>
<keyword evidence="4 9" id="KW-0349">Heme</keyword>
<dbReference type="PRINTS" id="PR00359">
    <property type="entry name" value="BP450"/>
</dbReference>
<evidence type="ECO:0000256" key="2">
    <source>
        <dbReference type="ARBA" id="ARBA00010617"/>
    </source>
</evidence>
<dbReference type="Gene3D" id="1.10.630.10">
    <property type="entry name" value="Cytochrome P450"/>
    <property type="match status" value="1"/>
</dbReference>
<dbReference type="GO" id="GO:0016705">
    <property type="term" value="F:oxidoreductase activity, acting on paired donors, with incorporation or reduction of molecular oxygen"/>
    <property type="evidence" value="ECO:0007669"/>
    <property type="project" value="InterPro"/>
</dbReference>
<reference evidence="10 13" key="2">
    <citation type="submission" date="2018-10" db="EMBL/GenBank/DDBJ databases">
        <title>Sequencing the genomes of 1000 actinobacteria strains.</title>
        <authorList>
            <person name="Klenk H.-P."/>
        </authorList>
    </citation>
    <scope>NUCLEOTIDE SEQUENCE [LARGE SCALE GENOMIC DNA]</scope>
    <source>
        <strain evidence="10 13">DSM 45119</strain>
    </source>
</reference>
<evidence type="ECO:0000256" key="7">
    <source>
        <dbReference type="ARBA" id="ARBA00023004"/>
    </source>
</evidence>
<dbReference type="GO" id="GO:0005506">
    <property type="term" value="F:iron ion binding"/>
    <property type="evidence" value="ECO:0007669"/>
    <property type="project" value="InterPro"/>
</dbReference>
<keyword evidence="3" id="KW-0963">Cytoplasm</keyword>
<evidence type="ECO:0000256" key="5">
    <source>
        <dbReference type="ARBA" id="ARBA00022723"/>
    </source>
</evidence>
<dbReference type="Proteomes" id="UP000270697">
    <property type="component" value="Unassembled WGS sequence"/>
</dbReference>
<dbReference type="Pfam" id="PF00067">
    <property type="entry name" value="p450"/>
    <property type="match status" value="1"/>
</dbReference>
<protein>
    <submittedName>
        <fullName evidence="11">Cytochrome P450</fullName>
    </submittedName>
</protein>
<evidence type="ECO:0000313" key="13">
    <source>
        <dbReference type="Proteomes" id="UP000270697"/>
    </source>
</evidence>
<keyword evidence="7 9" id="KW-0408">Iron</keyword>
<dbReference type="PANTHER" id="PTHR46696:SF1">
    <property type="entry name" value="CYTOCHROME P450 YJIB-RELATED"/>
    <property type="match status" value="1"/>
</dbReference>
<dbReference type="GO" id="GO:0004497">
    <property type="term" value="F:monooxygenase activity"/>
    <property type="evidence" value="ECO:0007669"/>
    <property type="project" value="UniProtKB-KW"/>
</dbReference>
<dbReference type="InterPro" id="IPR001128">
    <property type="entry name" value="Cyt_P450"/>
</dbReference>
<evidence type="ECO:0000256" key="1">
    <source>
        <dbReference type="ARBA" id="ARBA00004496"/>
    </source>
</evidence>
<dbReference type="STRING" id="455193.SAMN05421805_13332"/>
<organism evidence="11 12">
    <name type="scientific">Saccharopolyspora antimicrobica</name>
    <dbReference type="NCBI Taxonomy" id="455193"/>
    <lineage>
        <taxon>Bacteria</taxon>
        <taxon>Bacillati</taxon>
        <taxon>Actinomycetota</taxon>
        <taxon>Actinomycetes</taxon>
        <taxon>Pseudonocardiales</taxon>
        <taxon>Pseudonocardiaceae</taxon>
        <taxon>Saccharopolyspora</taxon>
    </lineage>
</organism>